<proteinExistence type="predicted"/>
<reference evidence="1" key="1">
    <citation type="journal article" date="2022" name="Int. J. Mol. Sci.">
        <title>Draft Genome of Tanacetum Coccineum: Genomic Comparison of Closely Related Tanacetum-Family Plants.</title>
        <authorList>
            <person name="Yamashiro T."/>
            <person name="Shiraishi A."/>
            <person name="Nakayama K."/>
            <person name="Satake H."/>
        </authorList>
    </citation>
    <scope>NUCLEOTIDE SEQUENCE</scope>
</reference>
<dbReference type="Proteomes" id="UP001151760">
    <property type="component" value="Unassembled WGS sequence"/>
</dbReference>
<protein>
    <submittedName>
        <fullName evidence="1">Uncharacterized protein</fullName>
    </submittedName>
</protein>
<keyword evidence="2" id="KW-1185">Reference proteome</keyword>
<sequence length="101" mass="11530">MLPLGTKVKELVMLLAEIDSNRTVEMVMTTMIRELVAEEHSELPESDEVEKYVSGLPNMIHGSLMAFKPKTRQEAIEFVTELMDQKICTLADCQAENKRKF</sequence>
<organism evidence="1 2">
    <name type="scientific">Tanacetum coccineum</name>
    <dbReference type="NCBI Taxonomy" id="301880"/>
    <lineage>
        <taxon>Eukaryota</taxon>
        <taxon>Viridiplantae</taxon>
        <taxon>Streptophyta</taxon>
        <taxon>Embryophyta</taxon>
        <taxon>Tracheophyta</taxon>
        <taxon>Spermatophyta</taxon>
        <taxon>Magnoliopsida</taxon>
        <taxon>eudicotyledons</taxon>
        <taxon>Gunneridae</taxon>
        <taxon>Pentapetalae</taxon>
        <taxon>asterids</taxon>
        <taxon>campanulids</taxon>
        <taxon>Asterales</taxon>
        <taxon>Asteraceae</taxon>
        <taxon>Asteroideae</taxon>
        <taxon>Anthemideae</taxon>
        <taxon>Anthemidinae</taxon>
        <taxon>Tanacetum</taxon>
    </lineage>
</organism>
<evidence type="ECO:0000313" key="2">
    <source>
        <dbReference type="Proteomes" id="UP001151760"/>
    </source>
</evidence>
<comment type="caution">
    <text evidence="1">The sequence shown here is derived from an EMBL/GenBank/DDBJ whole genome shotgun (WGS) entry which is preliminary data.</text>
</comment>
<evidence type="ECO:0000313" key="1">
    <source>
        <dbReference type="EMBL" id="GJT97263.1"/>
    </source>
</evidence>
<reference evidence="1" key="2">
    <citation type="submission" date="2022-01" db="EMBL/GenBank/DDBJ databases">
        <authorList>
            <person name="Yamashiro T."/>
            <person name="Shiraishi A."/>
            <person name="Satake H."/>
            <person name="Nakayama K."/>
        </authorList>
    </citation>
    <scope>NUCLEOTIDE SEQUENCE</scope>
</reference>
<accession>A0ABQ5IAU4</accession>
<gene>
    <name evidence="1" type="ORF">Tco_1092781</name>
</gene>
<dbReference type="EMBL" id="BQNB010020560">
    <property type="protein sequence ID" value="GJT97263.1"/>
    <property type="molecule type" value="Genomic_DNA"/>
</dbReference>
<name>A0ABQ5IAU4_9ASTR</name>